<evidence type="ECO:0000256" key="2">
    <source>
        <dbReference type="ARBA" id="ARBA00006434"/>
    </source>
</evidence>
<keyword evidence="9 14" id="KW-0406">Ion transport</keyword>
<evidence type="ECO:0000256" key="1">
    <source>
        <dbReference type="ARBA" id="ARBA00004651"/>
    </source>
</evidence>
<feature type="transmembrane region" description="Helical" evidence="14">
    <location>
        <begin position="228"/>
        <end position="252"/>
    </location>
</feature>
<comment type="similarity">
    <text evidence="2 13">Belongs to the sodium:solute symporter (SSF) (TC 2.A.21) family.</text>
</comment>
<feature type="transmembrane region" description="Helical" evidence="14">
    <location>
        <begin position="186"/>
        <end position="208"/>
    </location>
</feature>
<feature type="transmembrane region" description="Helical" evidence="14">
    <location>
        <begin position="395"/>
        <end position="419"/>
    </location>
</feature>
<organism evidence="15 16">
    <name type="scientific">candidate division WOR-3 bacterium</name>
    <dbReference type="NCBI Taxonomy" id="2052148"/>
    <lineage>
        <taxon>Bacteria</taxon>
        <taxon>Bacteria division WOR-3</taxon>
    </lineage>
</organism>
<evidence type="ECO:0000256" key="9">
    <source>
        <dbReference type="ARBA" id="ARBA00023065"/>
    </source>
</evidence>
<sequence length="478" mass="51644">MNNTVIMAEFVIYLVLMLGIGLYFARKKMSQADFHLGGKKIPGWALALSERATGESAWCLLGLTGFAFASGVSSIWIALGCVSGIVVSWLWLARGFRRERDKYETLTLPDYFAAKYRDQSKFIRWFSSVIIIFFFILYVAAQFSGGGKTLNITFGIPVTTGIIISAVVVVLYAMAGGFFSVVWTDVLQAILMFITLVVTPIVALIVISRSGLSMGSALAAAGTGINSWTGGAVGFAVGTLIVNNFSWFFGYLGGQPQLDARWMAMRGDKEVMLGARIAIVWTILAYTGAILLGLSAITLYGQGAVSDPEQILPFMLMKLMPAWLAGILLAGAVAAMMSTADSQLLIATSSISEDVIHKALNKKVDDRRLVLISRITILIVGIVALVLAFTSKSLIYTIVHFAWAGIGCSFSPAVILSFFWKRFNGAGVIGSLVAGFIVTVLWMITGWDKIIATTFITFIVAFICAVIVTLLSAKKEKV</sequence>
<feature type="transmembrane region" description="Helical" evidence="14">
    <location>
        <begin position="152"/>
        <end position="174"/>
    </location>
</feature>
<feature type="transmembrane region" description="Helical" evidence="14">
    <location>
        <begin position="426"/>
        <end position="444"/>
    </location>
</feature>
<evidence type="ECO:0000256" key="10">
    <source>
        <dbReference type="ARBA" id="ARBA00023136"/>
    </source>
</evidence>
<dbReference type="InterPro" id="IPR011851">
    <property type="entry name" value="Na/Pro_symporter"/>
</dbReference>
<evidence type="ECO:0000256" key="3">
    <source>
        <dbReference type="ARBA" id="ARBA00022448"/>
    </source>
</evidence>
<feature type="transmembrane region" description="Helical" evidence="14">
    <location>
        <begin position="450"/>
        <end position="473"/>
    </location>
</feature>
<keyword evidence="10 14" id="KW-0472">Membrane</keyword>
<comment type="function">
    <text evidence="14">Catalyzes the sodium-dependent uptake of extracellular L-proline.</text>
</comment>
<comment type="caution">
    <text evidence="15">The sequence shown here is derived from an EMBL/GenBank/DDBJ whole genome shotgun (WGS) entry which is preliminary data.</text>
</comment>
<keyword evidence="8 14" id="KW-0915">Sodium</keyword>
<gene>
    <name evidence="15" type="ORF">ENI34_10680</name>
</gene>
<evidence type="ECO:0000256" key="11">
    <source>
        <dbReference type="ARBA" id="ARBA00023201"/>
    </source>
</evidence>
<dbReference type="NCBIfam" id="TIGR00813">
    <property type="entry name" value="sss"/>
    <property type="match status" value="1"/>
</dbReference>
<dbReference type="CDD" id="cd11475">
    <property type="entry name" value="SLC5sbd_PutP"/>
    <property type="match status" value="1"/>
</dbReference>
<dbReference type="InterPro" id="IPR001734">
    <property type="entry name" value="Na/solute_symporter"/>
</dbReference>
<evidence type="ECO:0000256" key="8">
    <source>
        <dbReference type="ARBA" id="ARBA00023053"/>
    </source>
</evidence>
<dbReference type="InterPro" id="IPR038377">
    <property type="entry name" value="Na/Glc_symporter_sf"/>
</dbReference>
<reference evidence="15" key="1">
    <citation type="journal article" date="2020" name="mSystems">
        <title>Genome- and Community-Level Interaction Insights into Carbon Utilization and Element Cycling Functions of Hydrothermarchaeota in Hydrothermal Sediment.</title>
        <authorList>
            <person name="Zhou Z."/>
            <person name="Liu Y."/>
            <person name="Xu W."/>
            <person name="Pan J."/>
            <person name="Luo Z.H."/>
            <person name="Li M."/>
        </authorList>
    </citation>
    <scope>NUCLEOTIDE SEQUENCE</scope>
    <source>
        <strain evidence="15">HyVt-388</strain>
    </source>
</reference>
<comment type="subcellular location">
    <subcellularLocation>
        <location evidence="1 14">Cell membrane</location>
        <topology evidence="1 14">Multi-pass membrane protein</topology>
    </subcellularLocation>
</comment>
<dbReference type="PANTHER" id="PTHR48086:SF3">
    <property type="entry name" value="SODIUM_PROLINE SYMPORTER"/>
    <property type="match status" value="1"/>
</dbReference>
<dbReference type="PANTHER" id="PTHR48086">
    <property type="entry name" value="SODIUM/PROLINE SYMPORTER-RELATED"/>
    <property type="match status" value="1"/>
</dbReference>
<keyword evidence="14" id="KW-0029">Amino-acid transport</keyword>
<dbReference type="Proteomes" id="UP000885826">
    <property type="component" value="Unassembled WGS sequence"/>
</dbReference>
<evidence type="ECO:0000256" key="13">
    <source>
        <dbReference type="RuleBase" id="RU362091"/>
    </source>
</evidence>
<evidence type="ECO:0000256" key="7">
    <source>
        <dbReference type="ARBA" id="ARBA00022989"/>
    </source>
</evidence>
<dbReference type="GO" id="GO:0031402">
    <property type="term" value="F:sodium ion binding"/>
    <property type="evidence" value="ECO:0007669"/>
    <property type="project" value="UniProtKB-UniRule"/>
</dbReference>
<evidence type="ECO:0000313" key="15">
    <source>
        <dbReference type="EMBL" id="HEC79582.1"/>
    </source>
</evidence>
<feature type="transmembrane region" description="Helical" evidence="14">
    <location>
        <begin position="75"/>
        <end position="93"/>
    </location>
</feature>
<dbReference type="GO" id="GO:0015824">
    <property type="term" value="P:proline transport"/>
    <property type="evidence" value="ECO:0007669"/>
    <property type="project" value="UniProtKB-UniRule"/>
</dbReference>
<keyword evidence="11 14" id="KW-0739">Sodium transport</keyword>
<feature type="transmembrane region" description="Helical" evidence="14">
    <location>
        <begin position="320"/>
        <end position="340"/>
    </location>
</feature>
<feature type="transmembrane region" description="Helical" evidence="14">
    <location>
        <begin position="273"/>
        <end position="300"/>
    </location>
</feature>
<dbReference type="AlphaFoldDB" id="A0A9C9EPR1"/>
<evidence type="ECO:0000256" key="12">
    <source>
        <dbReference type="ARBA" id="ARBA00033708"/>
    </source>
</evidence>
<dbReference type="PROSITE" id="PS50283">
    <property type="entry name" value="NA_SOLUT_SYMP_3"/>
    <property type="match status" value="1"/>
</dbReference>
<dbReference type="Gene3D" id="1.20.1730.10">
    <property type="entry name" value="Sodium/glucose cotransporter"/>
    <property type="match status" value="1"/>
</dbReference>
<dbReference type="GO" id="GO:0005298">
    <property type="term" value="F:proline:sodium symporter activity"/>
    <property type="evidence" value="ECO:0007669"/>
    <property type="project" value="UniProtKB-UniRule"/>
</dbReference>
<feature type="transmembrane region" description="Helical" evidence="14">
    <location>
        <begin position="6"/>
        <end position="25"/>
    </location>
</feature>
<proteinExistence type="inferred from homology"/>
<evidence type="ECO:0000313" key="16">
    <source>
        <dbReference type="Proteomes" id="UP000885826"/>
    </source>
</evidence>
<feature type="transmembrane region" description="Helical" evidence="14">
    <location>
        <begin position="122"/>
        <end position="140"/>
    </location>
</feature>
<keyword evidence="5 14" id="KW-0812">Transmembrane</keyword>
<feature type="transmembrane region" description="Helical" evidence="14">
    <location>
        <begin position="369"/>
        <end position="389"/>
    </location>
</feature>
<evidence type="ECO:0000256" key="6">
    <source>
        <dbReference type="ARBA" id="ARBA00022847"/>
    </source>
</evidence>
<dbReference type="GO" id="GO:0005886">
    <property type="term" value="C:plasma membrane"/>
    <property type="evidence" value="ECO:0007669"/>
    <property type="project" value="UniProtKB-SubCell"/>
</dbReference>
<evidence type="ECO:0000256" key="5">
    <source>
        <dbReference type="ARBA" id="ARBA00022692"/>
    </source>
</evidence>
<name>A0A9C9EPR1_UNCW3</name>
<dbReference type="EMBL" id="DRIG01000110">
    <property type="protein sequence ID" value="HEC79582.1"/>
    <property type="molecule type" value="Genomic_DNA"/>
</dbReference>
<keyword evidence="4 14" id="KW-1003">Cell membrane</keyword>
<keyword evidence="3 14" id="KW-0813">Transport</keyword>
<keyword evidence="6 14" id="KW-0769">Symport</keyword>
<comment type="catalytic activity">
    <reaction evidence="12">
        <text>L-proline(in) + Na(+)(in) = L-proline(out) + Na(+)(out)</text>
        <dbReference type="Rhea" id="RHEA:28967"/>
        <dbReference type="ChEBI" id="CHEBI:29101"/>
        <dbReference type="ChEBI" id="CHEBI:60039"/>
    </reaction>
</comment>
<evidence type="ECO:0000256" key="14">
    <source>
        <dbReference type="RuleBase" id="RU366012"/>
    </source>
</evidence>
<protein>
    <recommendedName>
        <fullName evidence="14">Sodium/proline symporter</fullName>
    </recommendedName>
    <alternativeName>
        <fullName evidence="14">Proline permease</fullName>
    </alternativeName>
</protein>
<evidence type="ECO:0000256" key="4">
    <source>
        <dbReference type="ARBA" id="ARBA00022475"/>
    </source>
</evidence>
<dbReference type="Pfam" id="PF00474">
    <property type="entry name" value="SSF"/>
    <property type="match status" value="1"/>
</dbReference>
<dbReference type="InterPro" id="IPR050277">
    <property type="entry name" value="Sodium:Solute_Symporter"/>
</dbReference>
<keyword evidence="7 14" id="KW-1133">Transmembrane helix</keyword>
<accession>A0A9C9EPR1</accession>